<dbReference type="InterPro" id="IPR050309">
    <property type="entry name" value="Type-B_Carboxylest/Lipase"/>
</dbReference>
<feature type="domain" description="Carboxylesterase type B" evidence="2">
    <location>
        <begin position="26"/>
        <end position="525"/>
    </location>
</feature>
<dbReference type="STRING" id="264951.A0A443HVR6"/>
<comment type="caution">
    <text evidence="3">The sequence shown here is derived from an EMBL/GenBank/DDBJ whole genome shotgun (WGS) entry which is preliminary data.</text>
</comment>
<dbReference type="EMBL" id="RCNU01000004">
    <property type="protein sequence ID" value="RWQ95935.1"/>
    <property type="molecule type" value="Genomic_DNA"/>
</dbReference>
<organism evidence="3 4">
    <name type="scientific">Byssochlamys spectabilis</name>
    <name type="common">Paecilomyces variotii</name>
    <dbReference type="NCBI Taxonomy" id="264951"/>
    <lineage>
        <taxon>Eukaryota</taxon>
        <taxon>Fungi</taxon>
        <taxon>Dikarya</taxon>
        <taxon>Ascomycota</taxon>
        <taxon>Pezizomycotina</taxon>
        <taxon>Eurotiomycetes</taxon>
        <taxon>Eurotiomycetidae</taxon>
        <taxon>Eurotiales</taxon>
        <taxon>Thermoascaceae</taxon>
        <taxon>Paecilomyces</taxon>
    </lineage>
</organism>
<dbReference type="InterPro" id="IPR002018">
    <property type="entry name" value="CarbesteraseB"/>
</dbReference>
<sequence length="550" mass="61433">MLHFKSAVALGMALVALPVQAQLYNKTIQTTYGPIMGFKYFNESTLRTYWNISSSNVAAFLGIPYAADTGYENRWKAPQPREAWNDTLLATSFGPQCPTSYATDYSEDCLSLNIWTNARTSTDKLPVMVWNQGSEETSDNPWWYGGGLALKDVVVVTFNRRDDAFGYLAHPELNAEGLAATGHNTSGNYGVLDFLEVLKWVQKNIANFGGDPDRVTIAGQSFGSSQVYHAVNSELFKGYFHRAISESGIRYPYDTLLAGLATSYVNMDEALFHGVNYTKFHNASSISELRKLSTEELLVGSGDRVNGTWIWWVTALSCNYPLIFKPVLDGYVLPMKYIEQLTVGPANDVPLITGNTKDESGATLPLNGYTVDEYVNYTTLKYGNLSARYLELYPPLNNDTHADEAWNAAARDTSLVSTWLYAKKWVLSASSPIYTYYWDHAPPGQDEGAFHQSEIMYALNALYANADTYPFTAEDYYISDVMSGYWANFIRTGEPNTGGAFVGANLTRWYPNDAATKYVMHLGNGWGNHSISQPESVQFFEDYFAQQIPY</sequence>
<dbReference type="Pfam" id="PF00135">
    <property type="entry name" value="COesterase"/>
    <property type="match status" value="1"/>
</dbReference>
<dbReference type="AlphaFoldDB" id="A0A443HVR6"/>
<feature type="chain" id="PRO_5019261645" evidence="1">
    <location>
        <begin position="22"/>
        <end position="550"/>
    </location>
</feature>
<dbReference type="PANTHER" id="PTHR11559">
    <property type="entry name" value="CARBOXYLESTERASE"/>
    <property type="match status" value="1"/>
</dbReference>
<dbReference type="RefSeq" id="XP_028485580.1">
    <property type="nucleotide sequence ID" value="XM_028630360.1"/>
</dbReference>
<dbReference type="InterPro" id="IPR029058">
    <property type="entry name" value="AB_hydrolase_fold"/>
</dbReference>
<evidence type="ECO:0000313" key="3">
    <source>
        <dbReference type="EMBL" id="RWQ95935.1"/>
    </source>
</evidence>
<protein>
    <submittedName>
        <fullName evidence="3">Putative carboxylesterase</fullName>
    </submittedName>
</protein>
<keyword evidence="4" id="KW-1185">Reference proteome</keyword>
<accession>A0A443HVR6</accession>
<evidence type="ECO:0000259" key="2">
    <source>
        <dbReference type="Pfam" id="PF00135"/>
    </source>
</evidence>
<keyword evidence="1" id="KW-0732">Signal</keyword>
<gene>
    <name evidence="3" type="ORF">C8Q69DRAFT_463128</name>
</gene>
<dbReference type="SUPFAM" id="SSF53474">
    <property type="entry name" value="alpha/beta-Hydrolases"/>
    <property type="match status" value="1"/>
</dbReference>
<dbReference type="Gene3D" id="3.40.50.1820">
    <property type="entry name" value="alpha/beta hydrolase"/>
    <property type="match status" value="1"/>
</dbReference>
<evidence type="ECO:0000313" key="4">
    <source>
        <dbReference type="Proteomes" id="UP000283841"/>
    </source>
</evidence>
<feature type="signal peptide" evidence="1">
    <location>
        <begin position="1"/>
        <end position="21"/>
    </location>
</feature>
<proteinExistence type="predicted"/>
<name>A0A443HVR6_BYSSP</name>
<dbReference type="GeneID" id="39599637"/>
<dbReference type="VEuPathDB" id="FungiDB:C8Q69DRAFT_463128"/>
<reference evidence="3 4" key="1">
    <citation type="journal article" date="2018" name="Front. Microbiol.">
        <title>Genomic and genetic insights into a cosmopolitan fungus, Paecilomyces variotii (Eurotiales).</title>
        <authorList>
            <person name="Urquhart A.S."/>
            <person name="Mondo S.J."/>
            <person name="Makela M.R."/>
            <person name="Hane J.K."/>
            <person name="Wiebenga A."/>
            <person name="He G."/>
            <person name="Mihaltcheva S."/>
            <person name="Pangilinan J."/>
            <person name="Lipzen A."/>
            <person name="Barry K."/>
            <person name="de Vries R.P."/>
            <person name="Grigoriev I.V."/>
            <person name="Idnurm A."/>
        </authorList>
    </citation>
    <scope>NUCLEOTIDE SEQUENCE [LARGE SCALE GENOMIC DNA]</scope>
    <source>
        <strain evidence="3 4">CBS 101075</strain>
    </source>
</reference>
<evidence type="ECO:0000256" key="1">
    <source>
        <dbReference type="SAM" id="SignalP"/>
    </source>
</evidence>
<dbReference type="Proteomes" id="UP000283841">
    <property type="component" value="Unassembled WGS sequence"/>
</dbReference>